<feature type="domain" description="C2H2-type" evidence="10">
    <location>
        <begin position="1553"/>
        <end position="1580"/>
    </location>
</feature>
<feature type="domain" description="C2H2-type" evidence="10">
    <location>
        <begin position="1496"/>
        <end position="1524"/>
    </location>
</feature>
<dbReference type="Gene3D" id="3.30.160.60">
    <property type="entry name" value="Classic Zinc Finger"/>
    <property type="match status" value="6"/>
</dbReference>
<feature type="compositionally biased region" description="Basic and acidic residues" evidence="9">
    <location>
        <begin position="834"/>
        <end position="845"/>
    </location>
</feature>
<gene>
    <name evidence="11" type="primary">LOC116333292</name>
</gene>
<feature type="region of interest" description="Disordered" evidence="9">
    <location>
        <begin position="1397"/>
        <end position="1421"/>
    </location>
</feature>
<feature type="compositionally biased region" description="Polar residues" evidence="9">
    <location>
        <begin position="466"/>
        <end position="482"/>
    </location>
</feature>
<feature type="region of interest" description="Disordered" evidence="9">
    <location>
        <begin position="254"/>
        <end position="275"/>
    </location>
</feature>
<feature type="compositionally biased region" description="Basic and acidic residues" evidence="9">
    <location>
        <begin position="1195"/>
        <end position="1205"/>
    </location>
</feature>
<feature type="domain" description="C2H2-type" evidence="10">
    <location>
        <begin position="1609"/>
        <end position="1635"/>
    </location>
</feature>
<evidence type="ECO:0000256" key="4">
    <source>
        <dbReference type="ARBA" id="ARBA00022771"/>
    </source>
</evidence>
<keyword evidence="4 8" id="KW-0863">Zinc-finger</keyword>
<dbReference type="FunFam" id="3.30.160.60:FF:002343">
    <property type="entry name" value="Zinc finger protein 33A"/>
    <property type="match status" value="1"/>
</dbReference>
<dbReference type="FunFam" id="3.30.160.60:FF:000100">
    <property type="entry name" value="Zinc finger 45-like"/>
    <property type="match status" value="1"/>
</dbReference>
<evidence type="ECO:0000256" key="5">
    <source>
        <dbReference type="ARBA" id="ARBA00022833"/>
    </source>
</evidence>
<feature type="domain" description="C2H2-type" evidence="10">
    <location>
        <begin position="1581"/>
        <end position="1608"/>
    </location>
</feature>
<feature type="domain" description="C2H2-type" evidence="10">
    <location>
        <begin position="1468"/>
        <end position="1495"/>
    </location>
</feature>
<feature type="compositionally biased region" description="Polar residues" evidence="9">
    <location>
        <begin position="1230"/>
        <end position="1247"/>
    </location>
</feature>
<feature type="compositionally biased region" description="Polar residues" evidence="9">
    <location>
        <begin position="747"/>
        <end position="779"/>
    </location>
</feature>
<feature type="compositionally biased region" description="Polar residues" evidence="9">
    <location>
        <begin position="263"/>
        <end position="272"/>
    </location>
</feature>
<feature type="region of interest" description="Disordered" evidence="9">
    <location>
        <begin position="1338"/>
        <end position="1358"/>
    </location>
</feature>
<evidence type="ECO:0000256" key="7">
    <source>
        <dbReference type="ARBA" id="ARBA00023242"/>
    </source>
</evidence>
<feature type="domain" description="C2H2-type" evidence="10">
    <location>
        <begin position="1525"/>
        <end position="1552"/>
    </location>
</feature>
<dbReference type="InterPro" id="IPR036236">
    <property type="entry name" value="Znf_C2H2_sf"/>
</dbReference>
<comment type="subcellular location">
    <subcellularLocation>
        <location evidence="1">Nucleus</location>
    </subcellularLocation>
</comment>
<feature type="compositionally biased region" description="Low complexity" evidence="9">
    <location>
        <begin position="1156"/>
        <end position="1191"/>
    </location>
</feature>
<feature type="compositionally biased region" description="Polar residues" evidence="9">
    <location>
        <begin position="54"/>
        <end position="67"/>
    </location>
</feature>
<evidence type="ECO:0000256" key="6">
    <source>
        <dbReference type="ARBA" id="ARBA00023125"/>
    </source>
</evidence>
<feature type="region of interest" description="Disordered" evidence="9">
    <location>
        <begin position="383"/>
        <end position="405"/>
    </location>
</feature>
<evidence type="ECO:0000259" key="10">
    <source>
        <dbReference type="PROSITE" id="PS50157"/>
    </source>
</evidence>
<dbReference type="PROSITE" id="PS00028">
    <property type="entry name" value="ZINC_FINGER_C2H2_1"/>
    <property type="match status" value="7"/>
</dbReference>
<evidence type="ECO:0000313" key="12">
    <source>
        <dbReference type="Proteomes" id="UP000472276"/>
    </source>
</evidence>
<organism evidence="11 12">
    <name type="scientific">Oreochromis aureus</name>
    <name type="common">Israeli tilapia</name>
    <name type="synonym">Chromis aureus</name>
    <dbReference type="NCBI Taxonomy" id="47969"/>
    <lineage>
        <taxon>Eukaryota</taxon>
        <taxon>Metazoa</taxon>
        <taxon>Chordata</taxon>
        <taxon>Craniata</taxon>
        <taxon>Vertebrata</taxon>
        <taxon>Euteleostomi</taxon>
        <taxon>Actinopterygii</taxon>
        <taxon>Neopterygii</taxon>
        <taxon>Teleostei</taxon>
        <taxon>Neoteleostei</taxon>
        <taxon>Acanthomorphata</taxon>
        <taxon>Ovalentaria</taxon>
        <taxon>Cichlomorphae</taxon>
        <taxon>Cichliformes</taxon>
        <taxon>Cichlidae</taxon>
        <taxon>African cichlids</taxon>
        <taxon>Pseudocrenilabrinae</taxon>
        <taxon>Oreochromini</taxon>
        <taxon>Oreochromis</taxon>
    </lineage>
</organism>
<evidence type="ECO:0000256" key="9">
    <source>
        <dbReference type="SAM" id="MobiDB-lite"/>
    </source>
</evidence>
<keyword evidence="6" id="KW-0238">DNA-binding</keyword>
<dbReference type="GeneID" id="116333292"/>
<evidence type="ECO:0000256" key="1">
    <source>
        <dbReference type="ARBA" id="ARBA00004123"/>
    </source>
</evidence>
<proteinExistence type="predicted"/>
<evidence type="ECO:0000256" key="2">
    <source>
        <dbReference type="ARBA" id="ARBA00022723"/>
    </source>
</evidence>
<dbReference type="OMA" id="KCDTAVQ"/>
<sequence length="1635" mass="177979">MSSDDFQTKYASFMESMLKSAVAETTKLYETMVDELKAEICRIKKENEDLRTKCSQFENAKSQSGSYQREKQPLPGQSNDSEKCDTAVQCDIVSFRTVLVEQCQPLGQSSLKNQQMLHAGERIGYGLQEQGGNSPMTFILVKQEEPYSDTSLQSELKEEEVESAVASEQALSNVSGSLHVSLNGTENEGMLINQEDSTEETTSTQKDEETRMVPEVSCMGESSHSEGAQSQTTDPEHSIVISLAAMTDNIKKESEVDQETSEVETQVPQQCQRDGETVENEQTAITVQPSAHVHCADEQLAGSILFNKEVICEELKNSLAEDEATSKTNVSVRRRRGRPPKKIKQKEALVSSTFDALEGQEQLNTPSEIVDKSTAVDAVKISASASPRSSGIQSKDTSSTANPSVQEMASTDLENMDNRKVGSLPASVLSLSSSSSEKPVDPQTQQLPTGVEKKAVEAPSIEALSANKTWNSPPLDSPQLTPGQHKERRTSVTLQDAMLLVEAMNQSTMGNVIPSSEKISSPLTHCAPSVDIIQTVDKIPVKPQTQNLPVKSQSSVEANETLKAFVIPQQQQVLSNAATQTFVLPSSHPVAPRKLTKIRPKIITVVPRVGPSHNIASSTTKLSSIESRTTHNSLFATSGVAGLPLETPPLFCVPQQTNTTSMTLVPVSQLTKPSANQHTGGPPHKKITIIVPIRLAAVAPSKHQPQTIVVKATQEAATPRDVPVIVTSAQSTTASQELSVSACDDTAFSQSENTTDSPESPEQTASVSEVISTPTETSLEQSVKIIPASQPTVGRKLTPVVTLTKLPFSISPNETVLVSKLRLKGFSEGTMQEKSSKPAISEKLESSSSSSLDVTEMPSPVTLNTPQKSEESNNHEPAQLSSETFTVMREATVDEDVQPSTSATSVEPIPNLDSSDVQENESAIIQLTSMSREASDPHLQMTKAQFLAQLAVSPIVQDPEKQANSDFANGKASLTERSLQKNSLVIRLRSHLKTHLQVKRAETSLEGNSESESTTVISKKLGIENGNLNGENSTKETSPVCLERRDVVKDNTALINNALSSISPVRSVLCNGGDLPKTTDNEPTSMTSRANSDSTTMSPKADSTHRDGLGTDNKKSTSVSPREGNLNEEIASPEKTSVTPRRSLGRDSACPRYKKSSSLSPRRSPSGRKGLNCNSSSLSSRSPSSTKESGSPKMSKNDTTPRNEKSSSVSLLMSTRGSTSPKKTDLPSVSPRTPSLRQSGIRRSSLFSKDDSRTKRIKRELRSFGITTDGAITRRNKGETCSPSVKSPTIAKNGISPTKNEESIPAKKPRLIQDVTGPKRGFKVVNAMKLAKAAKAKKIASMKKSNKSKLAKSRLSESRTNCGVGKKCRAKVWIPPVMTESEMPPSGEKESSLLNVKTETGSDNQNPSGSPDSPQPKFVTSPIVSPLQPLSVIGRHLLRNQCGECGRILSSSAALESHVSLHTGHRPFSCTFCGKNFPDSKSFKRHGRVHRNGRIHICQHCGKGFVYRFGLTKHIQMVHGKIRPFICQVCNKGFFTKRDVEVHIRIHTGEKPFQCTLCERKFIRRVELNVHLRWHNGEKRHWCPFCGKGFLDYNNLKRHKYTHTGEKPHACPHCPKKFTQTGHLKKHVKNVHGGR</sequence>
<feature type="compositionally biased region" description="Basic and acidic residues" evidence="9">
    <location>
        <begin position="1102"/>
        <end position="1115"/>
    </location>
</feature>
<dbReference type="Pfam" id="PF00096">
    <property type="entry name" value="zf-C2H2"/>
    <property type="match status" value="5"/>
</dbReference>
<feature type="region of interest" description="Disordered" evidence="9">
    <location>
        <begin position="320"/>
        <end position="347"/>
    </location>
</feature>
<feature type="region of interest" description="Disordered" evidence="9">
    <location>
        <begin position="829"/>
        <end position="881"/>
    </location>
</feature>
<dbReference type="GO" id="GO:0005634">
    <property type="term" value="C:nucleus"/>
    <property type="evidence" value="ECO:0007669"/>
    <property type="project" value="UniProtKB-SubCell"/>
</dbReference>
<reference evidence="11" key="1">
    <citation type="submission" date="2025-08" db="UniProtKB">
        <authorList>
            <consortium name="Ensembl"/>
        </authorList>
    </citation>
    <scope>IDENTIFICATION</scope>
</reference>
<accession>A0A668RWM0</accession>
<keyword evidence="2" id="KW-0479">Metal-binding</keyword>
<protein>
    <recommendedName>
        <fullName evidence="10">C2H2-type domain-containing protein</fullName>
    </recommendedName>
</protein>
<evidence type="ECO:0000256" key="3">
    <source>
        <dbReference type="ARBA" id="ARBA00022737"/>
    </source>
</evidence>
<keyword evidence="5" id="KW-0862">Zinc</keyword>
<feature type="domain" description="C2H2-type" evidence="10">
    <location>
        <begin position="1440"/>
        <end position="1467"/>
    </location>
</feature>
<dbReference type="Proteomes" id="UP000472276">
    <property type="component" value="Unassembled WGS sequence"/>
</dbReference>
<feature type="compositionally biased region" description="Polar residues" evidence="9">
    <location>
        <begin position="1081"/>
        <end position="1098"/>
    </location>
</feature>
<keyword evidence="12" id="KW-1185">Reference proteome</keyword>
<dbReference type="FunFam" id="3.30.160.60:FF:000072">
    <property type="entry name" value="zinc finger protein 143 isoform X1"/>
    <property type="match status" value="1"/>
</dbReference>
<evidence type="ECO:0000256" key="8">
    <source>
        <dbReference type="PROSITE-ProRule" id="PRU00042"/>
    </source>
</evidence>
<feature type="region of interest" description="Disordered" evidence="9">
    <location>
        <begin position="1073"/>
        <end position="1310"/>
    </location>
</feature>
<feature type="region of interest" description="Disordered" evidence="9">
    <location>
        <begin position="426"/>
        <end position="451"/>
    </location>
</feature>
<dbReference type="InterPro" id="IPR013087">
    <property type="entry name" value="Znf_C2H2_type"/>
</dbReference>
<dbReference type="RefSeq" id="XP_039469390.1">
    <property type="nucleotide sequence ID" value="XM_039613456.1"/>
</dbReference>
<dbReference type="GO" id="GO:0000978">
    <property type="term" value="F:RNA polymerase II cis-regulatory region sequence-specific DNA binding"/>
    <property type="evidence" value="ECO:0007669"/>
    <property type="project" value="TreeGrafter"/>
</dbReference>
<dbReference type="GO" id="GO:0006357">
    <property type="term" value="P:regulation of transcription by RNA polymerase II"/>
    <property type="evidence" value="ECO:0007669"/>
    <property type="project" value="TreeGrafter"/>
</dbReference>
<feature type="compositionally biased region" description="Basic residues" evidence="9">
    <location>
        <begin position="1338"/>
        <end position="1352"/>
    </location>
</feature>
<dbReference type="SMART" id="SM00355">
    <property type="entry name" value="ZnF_C2H2"/>
    <property type="match status" value="7"/>
</dbReference>
<feature type="region of interest" description="Disordered" evidence="9">
    <location>
        <begin position="54"/>
        <end position="82"/>
    </location>
</feature>
<dbReference type="PANTHER" id="PTHR24390">
    <property type="entry name" value="ZINC FINGER PROTEIN"/>
    <property type="match status" value="1"/>
</dbReference>
<dbReference type="SUPFAM" id="SSF57667">
    <property type="entry name" value="beta-beta-alpha zinc fingers"/>
    <property type="match status" value="4"/>
</dbReference>
<feature type="compositionally biased region" description="Low complexity" evidence="9">
    <location>
        <begin position="426"/>
        <end position="436"/>
    </location>
</feature>
<dbReference type="FunFam" id="3.30.160.60:FF:000446">
    <property type="entry name" value="Zinc finger protein"/>
    <property type="match status" value="1"/>
</dbReference>
<dbReference type="GO" id="GO:0008270">
    <property type="term" value="F:zinc ion binding"/>
    <property type="evidence" value="ECO:0007669"/>
    <property type="project" value="UniProtKB-KW"/>
</dbReference>
<dbReference type="KEGG" id="oau:116333292"/>
<reference evidence="11" key="2">
    <citation type="submission" date="2025-09" db="UniProtKB">
        <authorList>
            <consortium name="Ensembl"/>
        </authorList>
    </citation>
    <scope>IDENTIFICATION</scope>
</reference>
<feature type="region of interest" description="Disordered" evidence="9">
    <location>
        <begin position="186"/>
        <end position="210"/>
    </location>
</feature>
<feature type="region of interest" description="Disordered" evidence="9">
    <location>
        <begin position="464"/>
        <end position="491"/>
    </location>
</feature>
<dbReference type="PROSITE" id="PS50157">
    <property type="entry name" value="ZINC_FINGER_C2H2_2"/>
    <property type="match status" value="7"/>
</dbReference>
<dbReference type="GO" id="GO:0003700">
    <property type="term" value="F:DNA-binding transcription factor activity"/>
    <property type="evidence" value="ECO:0007669"/>
    <property type="project" value="TreeGrafter"/>
</dbReference>
<feature type="region of interest" description="Disordered" evidence="9">
    <location>
        <begin position="894"/>
        <end position="918"/>
    </location>
</feature>
<feature type="compositionally biased region" description="Polar residues" evidence="9">
    <location>
        <begin position="1206"/>
        <end position="1221"/>
    </location>
</feature>
<evidence type="ECO:0000313" key="11">
    <source>
        <dbReference type="Ensembl" id="ENSOABP00000008503.2"/>
    </source>
</evidence>
<name>A0A668RWM0_OREAU</name>
<keyword evidence="7" id="KW-0539">Nucleus</keyword>
<keyword evidence="3" id="KW-0677">Repeat</keyword>
<feature type="compositionally biased region" description="Polar residues" evidence="9">
    <location>
        <begin position="1397"/>
        <end position="1412"/>
    </location>
</feature>
<dbReference type="Ensembl" id="ENSOABT00000008811.2">
    <property type="protein sequence ID" value="ENSOABP00000008503.2"/>
    <property type="gene ID" value="ENSOABG00000004621.2"/>
</dbReference>
<feature type="region of interest" description="Disordered" evidence="9">
    <location>
        <begin position="735"/>
        <end position="779"/>
    </location>
</feature>
<feature type="compositionally biased region" description="Basic residues" evidence="9">
    <location>
        <begin position="332"/>
        <end position="344"/>
    </location>
</feature>
<dbReference type="PANTHER" id="PTHR24390:SF159">
    <property type="entry name" value="GROWTH FACTOR INDEPENDENT 1 TRANSCRIPTIONAL REPRESSOR"/>
    <property type="match status" value="1"/>
</dbReference>